<dbReference type="PANTHER" id="PTHR30469:SF20">
    <property type="entry name" value="EFFLUX RND TRANSPORTER PERIPLASMIC ADAPTOR SUBUNIT"/>
    <property type="match status" value="1"/>
</dbReference>
<evidence type="ECO:0000256" key="4">
    <source>
        <dbReference type="SAM" id="Coils"/>
    </source>
</evidence>
<comment type="subcellular location">
    <subcellularLocation>
        <location evidence="1">Cell envelope</location>
    </subcellularLocation>
</comment>
<evidence type="ECO:0000259" key="5">
    <source>
        <dbReference type="Pfam" id="PF25917"/>
    </source>
</evidence>
<dbReference type="NCBIfam" id="TIGR01730">
    <property type="entry name" value="RND_mfp"/>
    <property type="match status" value="1"/>
</dbReference>
<organism evidence="7 8">
    <name type="scientific">Candidatus Fusobacterium pullicola</name>
    <dbReference type="NCBI Taxonomy" id="2838601"/>
    <lineage>
        <taxon>Bacteria</taxon>
        <taxon>Fusobacteriati</taxon>
        <taxon>Fusobacteriota</taxon>
        <taxon>Fusobacteriia</taxon>
        <taxon>Fusobacteriales</taxon>
        <taxon>Fusobacteriaceae</taxon>
        <taxon>Fusobacterium</taxon>
    </lineage>
</organism>
<evidence type="ECO:0000313" key="8">
    <source>
        <dbReference type="Proteomes" id="UP000724657"/>
    </source>
</evidence>
<dbReference type="InterPro" id="IPR058627">
    <property type="entry name" value="MdtA-like_C"/>
</dbReference>
<reference evidence="7" key="1">
    <citation type="journal article" date="2021" name="PeerJ">
        <title>Extensive microbial diversity within the chicken gut microbiome revealed by metagenomics and culture.</title>
        <authorList>
            <person name="Gilroy R."/>
            <person name="Ravi A."/>
            <person name="Getino M."/>
            <person name="Pursley I."/>
            <person name="Horton D.L."/>
            <person name="Alikhan N.F."/>
            <person name="Baker D."/>
            <person name="Gharbi K."/>
            <person name="Hall N."/>
            <person name="Watson M."/>
            <person name="Adriaenssens E.M."/>
            <person name="Foster-Nyarko E."/>
            <person name="Jarju S."/>
            <person name="Secka A."/>
            <person name="Antonio M."/>
            <person name="Oren A."/>
            <person name="Chaudhuri R.R."/>
            <person name="La Ragione R."/>
            <person name="Hildebrand F."/>
            <person name="Pallen M.J."/>
        </authorList>
    </citation>
    <scope>NUCLEOTIDE SEQUENCE</scope>
    <source>
        <strain evidence="7">A6-441</strain>
    </source>
</reference>
<dbReference type="GO" id="GO:1990281">
    <property type="term" value="C:efflux pump complex"/>
    <property type="evidence" value="ECO:0007669"/>
    <property type="project" value="TreeGrafter"/>
</dbReference>
<dbReference type="Gene3D" id="2.40.420.20">
    <property type="match status" value="1"/>
</dbReference>
<dbReference type="InterPro" id="IPR058625">
    <property type="entry name" value="MdtA-like_BSH"/>
</dbReference>
<feature type="domain" description="Multidrug resistance protein MdtA-like C-terminal permuted SH3" evidence="6">
    <location>
        <begin position="289"/>
        <end position="347"/>
    </location>
</feature>
<evidence type="ECO:0000259" key="6">
    <source>
        <dbReference type="Pfam" id="PF25967"/>
    </source>
</evidence>
<accession>A0A9E2NWU1</accession>
<dbReference type="GO" id="GO:0015562">
    <property type="term" value="F:efflux transmembrane transporter activity"/>
    <property type="evidence" value="ECO:0007669"/>
    <property type="project" value="TreeGrafter"/>
</dbReference>
<feature type="domain" description="Multidrug resistance protein MdtA-like barrel-sandwich hybrid" evidence="5">
    <location>
        <begin position="59"/>
        <end position="201"/>
    </location>
</feature>
<dbReference type="Gene3D" id="1.10.287.470">
    <property type="entry name" value="Helix hairpin bin"/>
    <property type="match status" value="1"/>
</dbReference>
<keyword evidence="3" id="KW-0813">Transport</keyword>
<feature type="coiled-coil region" evidence="4">
    <location>
        <begin position="100"/>
        <end position="127"/>
    </location>
</feature>
<dbReference type="Gene3D" id="2.40.50.100">
    <property type="match status" value="1"/>
</dbReference>
<proteinExistence type="inferred from homology"/>
<dbReference type="Proteomes" id="UP000724657">
    <property type="component" value="Unassembled WGS sequence"/>
</dbReference>
<evidence type="ECO:0000256" key="3">
    <source>
        <dbReference type="ARBA" id="ARBA00022448"/>
    </source>
</evidence>
<dbReference type="AlphaFoldDB" id="A0A9E2NWU1"/>
<dbReference type="SUPFAM" id="SSF111369">
    <property type="entry name" value="HlyD-like secretion proteins"/>
    <property type="match status" value="1"/>
</dbReference>
<dbReference type="EMBL" id="JAHLFN010000028">
    <property type="protein sequence ID" value="MBU3842053.1"/>
    <property type="molecule type" value="Genomic_DNA"/>
</dbReference>
<evidence type="ECO:0000313" key="7">
    <source>
        <dbReference type="EMBL" id="MBU3842053.1"/>
    </source>
</evidence>
<evidence type="ECO:0000256" key="2">
    <source>
        <dbReference type="ARBA" id="ARBA00009477"/>
    </source>
</evidence>
<gene>
    <name evidence="7" type="ORF">IAA47_03585</name>
</gene>
<keyword evidence="4" id="KW-0175">Coiled coil</keyword>
<dbReference type="PROSITE" id="PS51257">
    <property type="entry name" value="PROKAR_LIPOPROTEIN"/>
    <property type="match status" value="1"/>
</dbReference>
<evidence type="ECO:0000256" key="1">
    <source>
        <dbReference type="ARBA" id="ARBA00004196"/>
    </source>
</evidence>
<protein>
    <submittedName>
        <fullName evidence="7">Efflux RND transporter periplasmic adaptor subunit</fullName>
    </submittedName>
</protein>
<comment type="similarity">
    <text evidence="2">Belongs to the membrane fusion protein (MFP) (TC 8.A.1) family.</text>
</comment>
<comment type="caution">
    <text evidence="7">The sequence shown here is derived from an EMBL/GenBank/DDBJ whole genome shotgun (WGS) entry which is preliminary data.</text>
</comment>
<dbReference type="InterPro" id="IPR006143">
    <property type="entry name" value="RND_pump_MFP"/>
</dbReference>
<dbReference type="PANTHER" id="PTHR30469">
    <property type="entry name" value="MULTIDRUG RESISTANCE PROTEIN MDTA"/>
    <property type="match status" value="1"/>
</dbReference>
<dbReference type="Pfam" id="PF25967">
    <property type="entry name" value="RND-MFP_C"/>
    <property type="match status" value="1"/>
</dbReference>
<dbReference type="Pfam" id="PF25917">
    <property type="entry name" value="BSH_RND"/>
    <property type="match status" value="1"/>
</dbReference>
<sequence>MKFKVIVTILAVMMLGCEKESKEMIRPVQTAEVISLPQKLSLEYPAIVISEHETLLAFRVAGAIEKMEVEVGSFVKKGDVIAQMDRRDYEVQLKAFESKSKVAKNAYESAKAVAENAKKQYQRVEVLYKEKAIPKKSYDEALAGVKAASAGELAMLSQYQEALQGVENCKNQLKDTELRAPYDGYISKKFMGEGGVVGAGIPVVAISSENSKQVRINVSERDIKGIESGTGEFIFNGKHYKLSIAEIGKVKGIGKMTYPVTFNFLEKNNGLLIDTVGMVKLESDTQGRNEVTIPVEAIFERDGKSRVWVYSNGKVTSKEVEMIAPYDNGKIIVSGVEVGDKVVTRGVHELSEEQKVNELPPFTDTNIGQVL</sequence>
<name>A0A9E2NWU1_9FUSO</name>
<reference evidence="7" key="2">
    <citation type="submission" date="2021-04" db="EMBL/GenBank/DDBJ databases">
        <authorList>
            <person name="Gilroy R."/>
        </authorList>
    </citation>
    <scope>NUCLEOTIDE SEQUENCE</scope>
    <source>
        <strain evidence="7">A6-441</strain>
    </source>
</reference>